<dbReference type="InterPro" id="IPR006311">
    <property type="entry name" value="TAT_signal"/>
</dbReference>
<dbReference type="AlphaFoldDB" id="V4HI32"/>
<keyword evidence="3" id="KW-0732">Signal</keyword>
<dbReference type="eggNOG" id="arCOG06180">
    <property type="taxonomic scope" value="Archaea"/>
</dbReference>
<gene>
    <name evidence="6" type="ORF">K933_04281</name>
</gene>
<dbReference type="STRING" id="1324957.K933_04281"/>
<feature type="compositionally biased region" description="Low complexity" evidence="4">
    <location>
        <begin position="32"/>
        <end position="68"/>
    </location>
</feature>
<dbReference type="InterPro" id="IPR002491">
    <property type="entry name" value="ABC_transptr_periplasmic_BD"/>
</dbReference>
<dbReference type="RefSeq" id="WP_023393446.1">
    <property type="nucleotide sequence ID" value="NZ_ASGZ01000012.1"/>
</dbReference>
<feature type="domain" description="Fe/B12 periplasmic-binding" evidence="5">
    <location>
        <begin position="203"/>
        <end position="354"/>
    </location>
</feature>
<dbReference type="InterPro" id="IPR051313">
    <property type="entry name" value="Bact_iron-sidero_bind"/>
</dbReference>
<dbReference type="PANTHER" id="PTHR30532:SF1">
    <property type="entry name" value="IRON(3+)-HYDROXAMATE-BINDING PROTEIN FHUD"/>
    <property type="match status" value="1"/>
</dbReference>
<evidence type="ECO:0000256" key="3">
    <source>
        <dbReference type="ARBA" id="ARBA00022729"/>
    </source>
</evidence>
<evidence type="ECO:0000313" key="6">
    <source>
        <dbReference type="EMBL" id="ESP89418.1"/>
    </source>
</evidence>
<evidence type="ECO:0000256" key="2">
    <source>
        <dbReference type="ARBA" id="ARBA00022448"/>
    </source>
</evidence>
<comment type="subcellular location">
    <subcellularLocation>
        <location evidence="1">Cell envelope</location>
    </subcellularLocation>
</comment>
<dbReference type="EMBL" id="ASGZ01000012">
    <property type="protein sequence ID" value="ESP89418.1"/>
    <property type="molecule type" value="Genomic_DNA"/>
</dbReference>
<evidence type="ECO:0000259" key="5">
    <source>
        <dbReference type="Pfam" id="PF01497"/>
    </source>
</evidence>
<dbReference type="Pfam" id="PF01497">
    <property type="entry name" value="Peripla_BP_2"/>
    <property type="match status" value="1"/>
</dbReference>
<protein>
    <recommendedName>
        <fullName evidence="5">Fe/B12 periplasmic-binding domain-containing protein</fullName>
    </recommendedName>
</protein>
<proteinExistence type="predicted"/>
<sequence length="396" mass="43607">MDHAPNRRRFLGASAGLVAALAGCAGGDGTTTDAGDGGAASTAATGTDTATDTSTETEASETDAASGSYTVSMEPVGDVTFESVPEVWVANNGSWGDMGVALGRDQPLGVWLPSRWHTQYYDDIPDVSVDQEALQQLWGDSGVDKERFYEMDADVHVMDPNFLMNRGSWEQSDIDEIVENVGPFYGNSIFSTGYAWHEDYQYYTLYEAFEKVAEMFQETERYEAFSALHDEFLTRVSDVVPDEGARPGVAVMWASGDEPETFSPYLVGDGTSFKQWRDLQVDDALANTDVRDFHANRGEVDYETLLEIDPDVLLLRGHEAQTAEEFDDTVVEFMRNHEVASSLTAVEEGDVYRGGPLYQGPISNLVLTERGASQLYGVEEELFDRQRVADIVTGEF</sequence>
<reference evidence="6 7" key="1">
    <citation type="journal article" date="2013" name="Genome Announc.">
        <title>Draft Genome Sequence of 'Candidatus Halobonum tyrrellensis' Strain G22, Isolated from the Hypersaline Waters of Lake Tyrrell, Australia.</title>
        <authorList>
            <person name="Ugalde J.A."/>
            <person name="Narasingarao P."/>
            <person name="Kuo S."/>
            <person name="Podell S."/>
            <person name="Allen E.E."/>
        </authorList>
    </citation>
    <scope>NUCLEOTIDE SEQUENCE [LARGE SCALE GENOMIC DNA]</scope>
    <source>
        <strain evidence="6 7">G22</strain>
    </source>
</reference>
<comment type="caution">
    <text evidence="6">The sequence shown here is derived from an EMBL/GenBank/DDBJ whole genome shotgun (WGS) entry which is preliminary data.</text>
</comment>
<dbReference type="PROSITE" id="PS51257">
    <property type="entry name" value="PROKAR_LIPOPROTEIN"/>
    <property type="match status" value="1"/>
</dbReference>
<keyword evidence="2" id="KW-0813">Transport</keyword>
<dbReference type="PANTHER" id="PTHR30532">
    <property type="entry name" value="IRON III DICITRATE-BINDING PERIPLASMIC PROTEIN"/>
    <property type="match status" value="1"/>
</dbReference>
<organism evidence="6 7">
    <name type="scientific">Candidatus Halobonum tyrrellensis G22</name>
    <dbReference type="NCBI Taxonomy" id="1324957"/>
    <lineage>
        <taxon>Archaea</taxon>
        <taxon>Methanobacteriati</taxon>
        <taxon>Methanobacteriota</taxon>
        <taxon>Stenosarchaea group</taxon>
        <taxon>Halobacteria</taxon>
        <taxon>Halobacteriales</taxon>
        <taxon>Haloferacaceae</taxon>
        <taxon>Candidatus Halobonum</taxon>
    </lineage>
</organism>
<dbReference type="OrthoDB" id="304381at2157"/>
<dbReference type="Gene3D" id="3.40.50.1980">
    <property type="entry name" value="Nitrogenase molybdenum iron protein domain"/>
    <property type="match status" value="2"/>
</dbReference>
<dbReference type="Proteomes" id="UP000017840">
    <property type="component" value="Unassembled WGS sequence"/>
</dbReference>
<evidence type="ECO:0000256" key="4">
    <source>
        <dbReference type="SAM" id="MobiDB-lite"/>
    </source>
</evidence>
<accession>V4HI32</accession>
<feature type="region of interest" description="Disordered" evidence="4">
    <location>
        <begin position="32"/>
        <end position="71"/>
    </location>
</feature>
<keyword evidence="7" id="KW-1185">Reference proteome</keyword>
<name>V4HI32_9EURY</name>
<dbReference type="SUPFAM" id="SSF53807">
    <property type="entry name" value="Helical backbone' metal receptor"/>
    <property type="match status" value="1"/>
</dbReference>
<dbReference type="PATRIC" id="fig|1324957.4.peg.868"/>
<evidence type="ECO:0000313" key="7">
    <source>
        <dbReference type="Proteomes" id="UP000017840"/>
    </source>
</evidence>
<dbReference type="PROSITE" id="PS51318">
    <property type="entry name" value="TAT"/>
    <property type="match status" value="1"/>
</dbReference>
<evidence type="ECO:0000256" key="1">
    <source>
        <dbReference type="ARBA" id="ARBA00004196"/>
    </source>
</evidence>